<dbReference type="InterPro" id="IPR009056">
    <property type="entry name" value="Cyt_c-like_dom"/>
</dbReference>
<dbReference type="InterPro" id="IPR036909">
    <property type="entry name" value="Cyt_c-like_dom_sf"/>
</dbReference>
<dbReference type="Pfam" id="PF13442">
    <property type="entry name" value="Cytochrome_CBB3"/>
    <property type="match status" value="2"/>
</dbReference>
<evidence type="ECO:0000256" key="7">
    <source>
        <dbReference type="ARBA" id="ARBA00022519"/>
    </source>
</evidence>
<proteinExistence type="inferred from homology"/>
<evidence type="ECO:0000256" key="16">
    <source>
        <dbReference type="ARBA" id="ARBA00023002"/>
    </source>
</evidence>
<dbReference type="Gene3D" id="1.10.760.10">
    <property type="entry name" value="Cytochrome c-like domain"/>
    <property type="match status" value="4"/>
</dbReference>
<keyword evidence="5" id="KW-0813">Transport</keyword>
<dbReference type="GO" id="GO:0020037">
    <property type="term" value="F:heme binding"/>
    <property type="evidence" value="ECO:0007669"/>
    <property type="project" value="InterPro"/>
</dbReference>
<comment type="cofactor">
    <cofactor evidence="1">
        <name>heme c</name>
        <dbReference type="ChEBI" id="CHEBI:61717"/>
    </cofactor>
</comment>
<name>Q9RA08_MORMI</name>
<dbReference type="PROSITE" id="PS51007">
    <property type="entry name" value="CYTC"/>
    <property type="match status" value="3"/>
</dbReference>
<dbReference type="InterPro" id="IPR032858">
    <property type="entry name" value="CcoP_N"/>
</dbReference>
<keyword evidence="19 22" id="KW-0472">Membrane</keyword>
<comment type="similarity">
    <text evidence="4">Belongs to the CcoP / FixP family.</text>
</comment>
<dbReference type="InterPro" id="IPR004678">
    <property type="entry name" value="Cyt_c_oxidase_cbb3_su3"/>
</dbReference>
<evidence type="ECO:0000256" key="13">
    <source>
        <dbReference type="ARBA" id="ARBA00022781"/>
    </source>
</evidence>
<dbReference type="GO" id="GO:0006119">
    <property type="term" value="P:oxidative phosphorylation"/>
    <property type="evidence" value="ECO:0007669"/>
    <property type="project" value="UniProtKB-UniPathway"/>
</dbReference>
<feature type="transmembrane region" description="Helical" evidence="22">
    <location>
        <begin position="55"/>
        <end position="74"/>
    </location>
</feature>
<dbReference type="PANTHER" id="PTHR33751:SF1">
    <property type="entry name" value="CBB3-TYPE CYTOCHROME C OXIDASE SUBUNIT FIXP"/>
    <property type="match status" value="1"/>
</dbReference>
<keyword evidence="9" id="KW-0679">Respiratory chain</keyword>
<evidence type="ECO:0000256" key="14">
    <source>
        <dbReference type="ARBA" id="ARBA00022982"/>
    </source>
</evidence>
<evidence type="ECO:0000256" key="6">
    <source>
        <dbReference type="ARBA" id="ARBA00022475"/>
    </source>
</evidence>
<dbReference type="InterPro" id="IPR038414">
    <property type="entry name" value="CcoP_N_sf"/>
</dbReference>
<comment type="pathway">
    <text evidence="3">Energy metabolism; oxidative phosphorylation.</text>
</comment>
<evidence type="ECO:0000256" key="10">
    <source>
        <dbReference type="ARBA" id="ARBA00022692"/>
    </source>
</evidence>
<keyword evidence="15 22" id="KW-1133">Transmembrane helix</keyword>
<evidence type="ECO:0000256" key="22">
    <source>
        <dbReference type="SAM" id="Phobius"/>
    </source>
</evidence>
<keyword evidence="13" id="KW-0375">Hydrogen ion transport</keyword>
<evidence type="ECO:0000256" key="18">
    <source>
        <dbReference type="ARBA" id="ARBA00023065"/>
    </source>
</evidence>
<dbReference type="Pfam" id="PF14715">
    <property type="entry name" value="FixP_N"/>
    <property type="match status" value="1"/>
</dbReference>
<feature type="domain" description="Cytochrome c" evidence="23">
    <location>
        <begin position="125"/>
        <end position="204"/>
    </location>
</feature>
<dbReference type="SUPFAM" id="SSF46626">
    <property type="entry name" value="Cytochrome c"/>
    <property type="match status" value="4"/>
</dbReference>
<keyword evidence="6" id="KW-1003">Cell membrane</keyword>
<evidence type="ECO:0000256" key="5">
    <source>
        <dbReference type="ARBA" id="ARBA00022448"/>
    </source>
</evidence>
<feature type="domain" description="Cytochrome c" evidence="23">
    <location>
        <begin position="205"/>
        <end position="286"/>
    </location>
</feature>
<organism evidence="24">
    <name type="scientific">Moritella marina</name>
    <name type="common">Vibrio marinus</name>
    <dbReference type="NCBI Taxonomy" id="90736"/>
    <lineage>
        <taxon>Bacteria</taxon>
        <taxon>Pseudomonadati</taxon>
        <taxon>Pseudomonadota</taxon>
        <taxon>Gammaproteobacteria</taxon>
        <taxon>Alteromonadales</taxon>
        <taxon>Moritellaceae</taxon>
        <taxon>Moritella</taxon>
    </lineage>
</organism>
<keyword evidence="18" id="KW-0406">Ion transport</keyword>
<evidence type="ECO:0000313" key="24">
    <source>
        <dbReference type="EMBL" id="BAA89395.1"/>
    </source>
</evidence>
<evidence type="ECO:0000256" key="3">
    <source>
        <dbReference type="ARBA" id="ARBA00004673"/>
    </source>
</evidence>
<protein>
    <recommendedName>
        <fullName evidence="20">Cytochrome c oxidase subunit III</fullName>
    </recommendedName>
</protein>
<keyword evidence="12" id="KW-0677">Repeat</keyword>
<dbReference type="GO" id="GO:0009055">
    <property type="term" value="F:electron transfer activity"/>
    <property type="evidence" value="ECO:0007669"/>
    <property type="project" value="InterPro"/>
</dbReference>
<dbReference type="NCBIfam" id="TIGR00782">
    <property type="entry name" value="ccoP"/>
    <property type="match status" value="1"/>
</dbReference>
<evidence type="ECO:0000259" key="23">
    <source>
        <dbReference type="PROSITE" id="PS51007"/>
    </source>
</evidence>
<keyword evidence="11 21" id="KW-0479">Metal-binding</keyword>
<evidence type="ECO:0000256" key="1">
    <source>
        <dbReference type="ARBA" id="ARBA00001926"/>
    </source>
</evidence>
<reference evidence="24" key="1">
    <citation type="journal article" date="1999" name="Biotechnol. Lett.">
        <title>Isolation of clustered genes that are notably homologous to the eicosapentaenoic acid biosynthesis gene cluster from the docosahexaenoic acid-producing bacterium Vibrio marinus strain MP-1.</title>
        <authorList>
            <person name="Tanaka M."/>
            <person name="Ueno A."/>
            <person name="Kawasaki K."/>
            <person name="Yumoto I."/>
            <person name="Ohgiya S."/>
            <person name="Hoshino T."/>
            <person name="Ishizaki K."/>
            <person name="Okuyama H."/>
            <person name="Morita N."/>
        </authorList>
    </citation>
    <scope>NUCLEOTIDE SEQUENCE</scope>
    <source>
        <strain evidence="24">MP-1</strain>
    </source>
</reference>
<dbReference type="Pfam" id="PF00034">
    <property type="entry name" value="Cytochrom_C"/>
    <property type="match status" value="2"/>
</dbReference>
<dbReference type="InterPro" id="IPR050597">
    <property type="entry name" value="Cytochrome_c_Oxidase_Subunit"/>
</dbReference>
<sequence>MGSMNILSSVLSIIFFFIMVAVIYSQFRKTKTADSNKTVEQFDGIDEKDAPIPKVFFVAYLIAFIGAIVYVLLYPSLASWKGFIGWTENDDAYVAKSIDINNNINAIINANTDEQVFTLLQKDPLVLQSGKSLFGDNCSACHGQDAKGQYNYPSLVDKDWLYGGSPQDVYTTIHNGRKGKMPAWKGVLSGKDIDELTQYVSELNKGPFKSNALFDANCSSCHGKEAQGSHSVGAPNLTNDIWLHGSTNADIKRNIENGMYNEMPDFGQRLSRNQILSLTSYIVSLQSEPQDNIDIMQANTYIFSRNEQQLPAVLTTCVACHGADGLGTLPGAPKLAGLKQAYIYNQLHLFVSGLRKNATMQNIVADLDVKDKLLAASYFSSLDSPAISKITPEKSADGIIKDPTERLIFQGDWQRAIPACSTCHGQETQGSPSFPRLAGQSSDYLEKQLFDWRTGDRTGDQGHMMQNVVNKLQDDEIKSLSKYLSKMK</sequence>
<dbReference type="InterPro" id="IPR008168">
    <property type="entry name" value="Cyt_C_IC"/>
</dbReference>
<feature type="transmembrane region" description="Helical" evidence="22">
    <location>
        <begin position="6"/>
        <end position="27"/>
    </location>
</feature>
<evidence type="ECO:0000256" key="4">
    <source>
        <dbReference type="ARBA" id="ARBA00006113"/>
    </source>
</evidence>
<dbReference type="PRINTS" id="PR00605">
    <property type="entry name" value="CYTCHROMECIC"/>
</dbReference>
<keyword evidence="17 21" id="KW-0408">Iron</keyword>
<evidence type="ECO:0000256" key="19">
    <source>
        <dbReference type="ARBA" id="ARBA00023136"/>
    </source>
</evidence>
<dbReference type="EMBL" id="AB025342">
    <property type="protein sequence ID" value="BAA89395.1"/>
    <property type="molecule type" value="Genomic_DNA"/>
</dbReference>
<dbReference type="UniPathway" id="UPA00705"/>
<evidence type="ECO:0000256" key="20">
    <source>
        <dbReference type="ARBA" id="ARBA00029635"/>
    </source>
</evidence>
<dbReference type="GO" id="GO:0005886">
    <property type="term" value="C:plasma membrane"/>
    <property type="evidence" value="ECO:0007669"/>
    <property type="project" value="UniProtKB-SubCell"/>
</dbReference>
<evidence type="ECO:0000256" key="9">
    <source>
        <dbReference type="ARBA" id="ARBA00022660"/>
    </source>
</evidence>
<evidence type="ECO:0000256" key="12">
    <source>
        <dbReference type="ARBA" id="ARBA00022737"/>
    </source>
</evidence>
<evidence type="ECO:0000256" key="21">
    <source>
        <dbReference type="PROSITE-ProRule" id="PRU00433"/>
    </source>
</evidence>
<keyword evidence="14" id="KW-0249">Electron transport</keyword>
<keyword evidence="7" id="KW-0997">Cell inner membrane</keyword>
<comment type="subcellular location">
    <subcellularLocation>
        <location evidence="2">Cell inner membrane</location>
    </subcellularLocation>
</comment>
<evidence type="ECO:0000256" key="15">
    <source>
        <dbReference type="ARBA" id="ARBA00022989"/>
    </source>
</evidence>
<keyword evidence="10 22" id="KW-0812">Transmembrane</keyword>
<dbReference type="GO" id="GO:1902600">
    <property type="term" value="P:proton transmembrane transport"/>
    <property type="evidence" value="ECO:0007669"/>
    <property type="project" value="UniProtKB-KW"/>
</dbReference>
<evidence type="ECO:0000256" key="8">
    <source>
        <dbReference type="ARBA" id="ARBA00022617"/>
    </source>
</evidence>
<feature type="domain" description="Cytochrome c" evidence="23">
    <location>
        <begin position="294"/>
        <end position="488"/>
    </location>
</feature>
<dbReference type="GO" id="GO:0005506">
    <property type="term" value="F:iron ion binding"/>
    <property type="evidence" value="ECO:0007669"/>
    <property type="project" value="InterPro"/>
</dbReference>
<dbReference type="Gene3D" id="6.10.280.130">
    <property type="match status" value="1"/>
</dbReference>
<evidence type="ECO:0000256" key="17">
    <source>
        <dbReference type="ARBA" id="ARBA00023004"/>
    </source>
</evidence>
<dbReference type="PANTHER" id="PTHR33751">
    <property type="entry name" value="CBB3-TYPE CYTOCHROME C OXIDASE SUBUNIT FIXP"/>
    <property type="match status" value="1"/>
</dbReference>
<evidence type="ECO:0000256" key="2">
    <source>
        <dbReference type="ARBA" id="ARBA00004533"/>
    </source>
</evidence>
<evidence type="ECO:0000256" key="11">
    <source>
        <dbReference type="ARBA" id="ARBA00022723"/>
    </source>
</evidence>
<dbReference type="GO" id="GO:0016491">
    <property type="term" value="F:oxidoreductase activity"/>
    <property type="evidence" value="ECO:0007669"/>
    <property type="project" value="UniProtKB-KW"/>
</dbReference>
<keyword evidence="16" id="KW-0560">Oxidoreductase</keyword>
<dbReference type="AlphaFoldDB" id="Q9RA08"/>
<keyword evidence="8 21" id="KW-0349">Heme</keyword>
<accession>Q9RA08</accession>